<proteinExistence type="predicted"/>
<sequence length="195" mass="21227">MNCELQQGSRWPAGNTWCRRGANPCGGRKSPHGKGNGWGKPAAACPLQGYRPYLKGRASPINRGLAQRVLLGREKRITGTNLRVVSGPRGAYQKQRALSSEKPLSLITPFRWTAEASHGQSAAPVVAWRKSDDERLATIGAHGRLRRVLCWNGNTVGQLAAITNVIESFHGRTSPNFSRTPARALCCNGSYRLSP</sequence>
<dbReference type="AlphaFoldDB" id="A0A645FMN1"/>
<accession>A0A645FMN1</accession>
<gene>
    <name evidence="1" type="ORF">SDC9_160774</name>
</gene>
<comment type="caution">
    <text evidence="1">The sequence shown here is derived from an EMBL/GenBank/DDBJ whole genome shotgun (WGS) entry which is preliminary data.</text>
</comment>
<protein>
    <submittedName>
        <fullName evidence="1">Uncharacterized protein</fullName>
    </submittedName>
</protein>
<reference evidence="1" key="1">
    <citation type="submission" date="2019-08" db="EMBL/GenBank/DDBJ databases">
        <authorList>
            <person name="Kucharzyk K."/>
            <person name="Murdoch R.W."/>
            <person name="Higgins S."/>
            <person name="Loffler F."/>
        </authorList>
    </citation>
    <scope>NUCLEOTIDE SEQUENCE</scope>
</reference>
<dbReference type="EMBL" id="VSSQ01059951">
    <property type="protein sequence ID" value="MPN13453.1"/>
    <property type="molecule type" value="Genomic_DNA"/>
</dbReference>
<organism evidence="1">
    <name type="scientific">bioreactor metagenome</name>
    <dbReference type="NCBI Taxonomy" id="1076179"/>
    <lineage>
        <taxon>unclassified sequences</taxon>
        <taxon>metagenomes</taxon>
        <taxon>ecological metagenomes</taxon>
    </lineage>
</organism>
<name>A0A645FMN1_9ZZZZ</name>
<evidence type="ECO:0000313" key="1">
    <source>
        <dbReference type="EMBL" id="MPN13453.1"/>
    </source>
</evidence>